<evidence type="ECO:0000256" key="1">
    <source>
        <dbReference type="ARBA" id="ARBA00022490"/>
    </source>
</evidence>
<dbReference type="PROSITE" id="PS50165">
    <property type="entry name" value="UVRC"/>
    <property type="match status" value="1"/>
</dbReference>
<organism evidence="11 12">
    <name type="scientific">Methanomicrobium antiquum</name>
    <dbReference type="NCBI Taxonomy" id="487686"/>
    <lineage>
        <taxon>Archaea</taxon>
        <taxon>Methanobacteriati</taxon>
        <taxon>Methanobacteriota</taxon>
        <taxon>Stenosarchaea group</taxon>
        <taxon>Methanomicrobia</taxon>
        <taxon>Methanomicrobiales</taxon>
        <taxon>Methanomicrobiaceae</taxon>
        <taxon>Methanomicrobium</taxon>
    </lineage>
</organism>
<keyword evidence="5 7" id="KW-0234">DNA repair</keyword>
<dbReference type="KEGG" id="manq:L1994_05265"/>
<dbReference type="SUPFAM" id="SSF46600">
    <property type="entry name" value="C-terminal UvrC-binding domain of UvrB"/>
    <property type="match status" value="1"/>
</dbReference>
<keyword evidence="1 7" id="KW-0963">Cytoplasm</keyword>
<dbReference type="PANTHER" id="PTHR30562">
    <property type="entry name" value="UVRC/OXIDOREDUCTASE"/>
    <property type="match status" value="1"/>
</dbReference>
<evidence type="ECO:0000259" key="9">
    <source>
        <dbReference type="PROSITE" id="PS50164"/>
    </source>
</evidence>
<evidence type="ECO:0000256" key="4">
    <source>
        <dbReference type="ARBA" id="ARBA00022881"/>
    </source>
</evidence>
<dbReference type="GO" id="GO:0009432">
    <property type="term" value="P:SOS response"/>
    <property type="evidence" value="ECO:0007669"/>
    <property type="project" value="UniProtKB-UniRule"/>
</dbReference>
<dbReference type="SUPFAM" id="SSF82771">
    <property type="entry name" value="GIY-YIG endonuclease"/>
    <property type="match status" value="1"/>
</dbReference>
<dbReference type="Proteomes" id="UP001218895">
    <property type="component" value="Chromosome"/>
</dbReference>
<dbReference type="GO" id="GO:0009381">
    <property type="term" value="F:excinuclease ABC activity"/>
    <property type="evidence" value="ECO:0007669"/>
    <property type="project" value="UniProtKB-UniRule"/>
</dbReference>
<dbReference type="PANTHER" id="PTHR30562:SF1">
    <property type="entry name" value="UVRABC SYSTEM PROTEIN C"/>
    <property type="match status" value="1"/>
</dbReference>
<dbReference type="InterPro" id="IPR001943">
    <property type="entry name" value="UVR_dom"/>
</dbReference>
<evidence type="ECO:0000313" key="12">
    <source>
        <dbReference type="Proteomes" id="UP001218895"/>
    </source>
</evidence>
<keyword evidence="6 7" id="KW-0742">SOS response</keyword>
<dbReference type="Pfam" id="PF08459">
    <property type="entry name" value="UvrC_RNaseH_dom"/>
    <property type="match status" value="1"/>
</dbReference>
<dbReference type="Pfam" id="PF02151">
    <property type="entry name" value="UVR"/>
    <property type="match status" value="1"/>
</dbReference>
<evidence type="ECO:0000313" key="11">
    <source>
        <dbReference type="EMBL" id="WFN37796.1"/>
    </source>
</evidence>
<feature type="domain" description="UvrC family homology region profile" evidence="10">
    <location>
        <begin position="279"/>
        <end position="451"/>
    </location>
</feature>
<keyword evidence="4 7" id="KW-0267">Excision nuclease</keyword>
<sequence length="521" mass="60140">MPDLSLIPDNPGCYLYKDNKGNVIYVGKAKNLKKRVSSYFNRTITDLKTKALLKSIDSIDYIITDTEVEALILENNLIKRYQPKYNIDLKDSKNYAYIKISDEKYPAIRIARKKEASGEYFGPFVSARERDYLLSVVKKIFRLRSCKKIKKKGCLRAHIDTCSAPCIGKISEEEYKNQVRKAESVLNGNTKEIIHSLELEMKEKSESLDFEAAMVLREQIEALKNLATRQHVDRNKFTDEDIINYSVRDGVFYLILFSVYNGCLADKQEFVFDAGEDSLEEFIIQYYSENEPPSELILPVETDSALNEFLTERKERKVTITVPKKGDKKVLLDLVYQNVESVFFGGEIKVKELKKRLHLSENPDIIECFDISHLSGTNMVGSMVQFRYGKPDKRNYRRFKIKTVDKIDDFASIAEVVKRRYFRLKNDGLNFPDLIIIDGGKGQLSAAKKSLDELNVKIPIISVAKREEEIFVPGFSSPLPLKKNEKASLFIQEIRDEAHRFAISYNRLLKSKEIKDNYRIK</sequence>
<evidence type="ECO:0000256" key="5">
    <source>
        <dbReference type="ARBA" id="ARBA00023204"/>
    </source>
</evidence>
<evidence type="ECO:0000256" key="2">
    <source>
        <dbReference type="ARBA" id="ARBA00022763"/>
    </source>
</evidence>
<dbReference type="PROSITE" id="PS50151">
    <property type="entry name" value="UVR"/>
    <property type="match status" value="1"/>
</dbReference>
<comment type="subcellular location">
    <subcellularLocation>
        <location evidence="7">Cytoplasm</location>
    </subcellularLocation>
</comment>
<dbReference type="Pfam" id="PF01541">
    <property type="entry name" value="GIY-YIG"/>
    <property type="match status" value="1"/>
</dbReference>
<dbReference type="PROSITE" id="PS50164">
    <property type="entry name" value="GIY_YIG"/>
    <property type="match status" value="1"/>
</dbReference>
<feature type="domain" description="GIY-YIG" evidence="9">
    <location>
        <begin position="9"/>
        <end position="87"/>
    </location>
</feature>
<dbReference type="InterPro" id="IPR001162">
    <property type="entry name" value="UvrC_RNase_H_dom"/>
</dbReference>
<accession>A0AAF0JNW5</accession>
<evidence type="ECO:0000256" key="6">
    <source>
        <dbReference type="ARBA" id="ARBA00023236"/>
    </source>
</evidence>
<dbReference type="InterPro" id="IPR038476">
    <property type="entry name" value="UvrC_RNase_H_dom_sf"/>
</dbReference>
<name>A0AAF0JNW5_9EURY</name>
<protein>
    <recommendedName>
        <fullName evidence="7">UvrABC system protein C</fullName>
        <shortName evidence="7">Protein UvrC</shortName>
    </recommendedName>
    <alternativeName>
        <fullName evidence="7">Excinuclease ABC subunit C</fullName>
    </alternativeName>
</protein>
<dbReference type="InterPro" id="IPR035901">
    <property type="entry name" value="GIY-YIG_endonuc_sf"/>
</dbReference>
<dbReference type="GO" id="GO:0006289">
    <property type="term" value="P:nucleotide-excision repair"/>
    <property type="evidence" value="ECO:0007669"/>
    <property type="project" value="UniProtKB-UniRule"/>
</dbReference>
<evidence type="ECO:0000256" key="3">
    <source>
        <dbReference type="ARBA" id="ARBA00022769"/>
    </source>
</evidence>
<evidence type="ECO:0000256" key="7">
    <source>
        <dbReference type="HAMAP-Rule" id="MF_00203"/>
    </source>
</evidence>
<feature type="domain" description="UVR" evidence="8">
    <location>
        <begin position="191"/>
        <end position="226"/>
    </location>
</feature>
<dbReference type="GO" id="GO:0005737">
    <property type="term" value="C:cytoplasm"/>
    <property type="evidence" value="ECO:0007669"/>
    <property type="project" value="UniProtKB-SubCell"/>
</dbReference>
<dbReference type="Gene3D" id="3.40.1440.10">
    <property type="entry name" value="GIY-YIG endonuclease"/>
    <property type="match status" value="1"/>
</dbReference>
<keyword evidence="2 7" id="KW-0227">DNA damage</keyword>
<comment type="function">
    <text evidence="7">The UvrABC repair system catalyzes the recognition and processing of DNA lesions. UvrC both incises the 5' and 3' sides of the lesion. The N-terminal half is responsible for the 3' incision and the C-terminal half is responsible for the 5' incision.</text>
</comment>
<dbReference type="NCBIfam" id="TIGR00194">
    <property type="entry name" value="uvrC"/>
    <property type="match status" value="1"/>
</dbReference>
<dbReference type="CDD" id="cd10434">
    <property type="entry name" value="GIY-YIG_UvrC_Cho"/>
    <property type="match status" value="1"/>
</dbReference>
<reference evidence="11" key="1">
    <citation type="submission" date="2022-01" db="EMBL/GenBank/DDBJ databases">
        <title>Complete genome of Methanomicrobium antiquum DSM 21220.</title>
        <authorList>
            <person name="Chen S.-C."/>
            <person name="You Y.-T."/>
            <person name="Zhou Y.-Z."/>
            <person name="Lai M.-C."/>
        </authorList>
    </citation>
    <scope>NUCLEOTIDE SEQUENCE</scope>
    <source>
        <strain evidence="11">DSM 21220</strain>
    </source>
</reference>
<dbReference type="InterPro" id="IPR036876">
    <property type="entry name" value="UVR_dom_sf"/>
</dbReference>
<dbReference type="InterPro" id="IPR000305">
    <property type="entry name" value="GIY-YIG_endonuc"/>
</dbReference>
<keyword evidence="3 7" id="KW-0228">DNA excision</keyword>
<dbReference type="FunFam" id="3.40.1440.10:FF:000001">
    <property type="entry name" value="UvrABC system protein C"/>
    <property type="match status" value="1"/>
</dbReference>
<dbReference type="Gene3D" id="4.10.860.10">
    <property type="entry name" value="UVR domain"/>
    <property type="match status" value="1"/>
</dbReference>
<comment type="subunit">
    <text evidence="7">Interacts with UvrB in an incision complex.</text>
</comment>
<dbReference type="GO" id="GO:0003677">
    <property type="term" value="F:DNA binding"/>
    <property type="evidence" value="ECO:0007669"/>
    <property type="project" value="UniProtKB-UniRule"/>
</dbReference>
<dbReference type="FunFam" id="3.30.420.340:FF:000001">
    <property type="entry name" value="UvrABC system protein C"/>
    <property type="match status" value="1"/>
</dbReference>
<dbReference type="InterPro" id="IPR004791">
    <property type="entry name" value="UvrC"/>
</dbReference>
<evidence type="ECO:0000259" key="8">
    <source>
        <dbReference type="PROSITE" id="PS50151"/>
    </source>
</evidence>
<dbReference type="GeneID" id="79949785"/>
<keyword evidence="12" id="KW-1185">Reference proteome</keyword>
<proteinExistence type="inferred from homology"/>
<dbReference type="Gene3D" id="3.30.420.340">
    <property type="entry name" value="UvrC, RNAse H endonuclease domain"/>
    <property type="match status" value="1"/>
</dbReference>
<dbReference type="SMART" id="SM00465">
    <property type="entry name" value="GIYc"/>
    <property type="match status" value="1"/>
</dbReference>
<dbReference type="InterPro" id="IPR047296">
    <property type="entry name" value="GIY-YIG_UvrC_Cho"/>
</dbReference>
<dbReference type="GO" id="GO:0009380">
    <property type="term" value="C:excinuclease repair complex"/>
    <property type="evidence" value="ECO:0007669"/>
    <property type="project" value="InterPro"/>
</dbReference>
<dbReference type="RefSeq" id="WP_278100636.1">
    <property type="nucleotide sequence ID" value="NZ_CP091092.1"/>
</dbReference>
<dbReference type="HAMAP" id="MF_00203">
    <property type="entry name" value="UvrC"/>
    <property type="match status" value="1"/>
</dbReference>
<dbReference type="AlphaFoldDB" id="A0AAF0JNW5"/>
<evidence type="ECO:0000259" key="10">
    <source>
        <dbReference type="PROSITE" id="PS50165"/>
    </source>
</evidence>
<gene>
    <name evidence="7 11" type="primary">uvrC</name>
    <name evidence="11" type="ORF">L1994_05265</name>
</gene>
<comment type="similarity">
    <text evidence="7">Belongs to the UvrC family.</text>
</comment>
<dbReference type="InterPro" id="IPR050066">
    <property type="entry name" value="UvrABC_protein_C"/>
</dbReference>
<dbReference type="EMBL" id="CP091092">
    <property type="protein sequence ID" value="WFN37796.1"/>
    <property type="molecule type" value="Genomic_DNA"/>
</dbReference>
<dbReference type="Pfam" id="PF22920">
    <property type="entry name" value="UvrC_RNaseH"/>
    <property type="match status" value="1"/>
</dbReference>